<dbReference type="AlphaFoldDB" id="A0A6M3J2X3"/>
<name>A0A6M3J2X3_9ZZZZ</name>
<dbReference type="SUPFAM" id="SSF53335">
    <property type="entry name" value="S-adenosyl-L-methionine-dependent methyltransferases"/>
    <property type="match status" value="1"/>
</dbReference>
<gene>
    <name evidence="2" type="ORF">MM415B00619_0006</name>
</gene>
<dbReference type="EMBL" id="MT141499">
    <property type="protein sequence ID" value="QJA63527.1"/>
    <property type="molecule type" value="Genomic_DNA"/>
</dbReference>
<dbReference type="Gene3D" id="3.40.50.150">
    <property type="entry name" value="Vaccinia Virus protein VP39"/>
    <property type="match status" value="1"/>
</dbReference>
<keyword evidence="2" id="KW-0808">Transferase</keyword>
<dbReference type="PANTHER" id="PTHR34203:SF15">
    <property type="entry name" value="SLL1173 PROTEIN"/>
    <property type="match status" value="1"/>
</dbReference>
<dbReference type="GO" id="GO:0032259">
    <property type="term" value="P:methylation"/>
    <property type="evidence" value="ECO:0007669"/>
    <property type="project" value="UniProtKB-KW"/>
</dbReference>
<dbReference type="PANTHER" id="PTHR34203">
    <property type="entry name" value="METHYLTRANSFERASE, FKBM FAMILY PROTEIN"/>
    <property type="match status" value="1"/>
</dbReference>
<organism evidence="2">
    <name type="scientific">viral metagenome</name>
    <dbReference type="NCBI Taxonomy" id="1070528"/>
    <lineage>
        <taxon>unclassified sequences</taxon>
        <taxon>metagenomes</taxon>
        <taxon>organismal metagenomes</taxon>
    </lineage>
</organism>
<reference evidence="2" key="1">
    <citation type="submission" date="2020-03" db="EMBL/GenBank/DDBJ databases">
        <title>The deep terrestrial virosphere.</title>
        <authorList>
            <person name="Holmfeldt K."/>
            <person name="Nilsson E."/>
            <person name="Simone D."/>
            <person name="Lopez-Fernandez M."/>
            <person name="Wu X."/>
            <person name="de Brujin I."/>
            <person name="Lundin D."/>
            <person name="Andersson A."/>
            <person name="Bertilsson S."/>
            <person name="Dopson M."/>
        </authorList>
    </citation>
    <scope>NUCLEOTIDE SEQUENCE</scope>
    <source>
        <strain evidence="2">MM415B00619</strain>
    </source>
</reference>
<dbReference type="GO" id="GO:0008168">
    <property type="term" value="F:methyltransferase activity"/>
    <property type="evidence" value="ECO:0007669"/>
    <property type="project" value="UniProtKB-KW"/>
</dbReference>
<protein>
    <submittedName>
        <fullName evidence="2">Putative methyltransferase</fullName>
    </submittedName>
</protein>
<dbReference type="InterPro" id="IPR052514">
    <property type="entry name" value="SAM-dependent_MTase"/>
</dbReference>
<keyword evidence="2" id="KW-0489">Methyltransferase</keyword>
<dbReference type="InterPro" id="IPR006342">
    <property type="entry name" value="FkbM_mtfrase"/>
</dbReference>
<dbReference type="NCBIfam" id="TIGR01444">
    <property type="entry name" value="fkbM_fam"/>
    <property type="match status" value="1"/>
</dbReference>
<evidence type="ECO:0000313" key="2">
    <source>
        <dbReference type="EMBL" id="QJA63527.1"/>
    </source>
</evidence>
<dbReference type="CDD" id="cd02440">
    <property type="entry name" value="AdoMet_MTases"/>
    <property type="match status" value="1"/>
</dbReference>
<feature type="domain" description="Methyltransferase FkbM" evidence="1">
    <location>
        <begin position="55"/>
        <end position="229"/>
    </location>
</feature>
<evidence type="ECO:0000259" key="1">
    <source>
        <dbReference type="Pfam" id="PF05050"/>
    </source>
</evidence>
<proteinExistence type="predicted"/>
<sequence length="245" mass="28315">MDKTELGGLFYPTKDQLGNDIPFDSLFIPYIYKEIYFEGVYIDILNQRKDMVIVDVGANIGITADHFRKVARVVYAIEPSPEHFAALKKNKEFNKWDNVEILNIALADKNGEMEFSQNDKNRTMNSLTVGENLGNDSWKIKTEKGLVGQINAKGYQDFIKVKTQSMDTFFEENKIDVCDFMKFDTEGAEDLILRSEGFKKVANRIKAIEVEFHFPNWRELVNYMIELGFTARQYESSAKIVLFVR</sequence>
<dbReference type="Pfam" id="PF05050">
    <property type="entry name" value="Methyltransf_21"/>
    <property type="match status" value="1"/>
</dbReference>
<dbReference type="InterPro" id="IPR029063">
    <property type="entry name" value="SAM-dependent_MTases_sf"/>
</dbReference>
<accession>A0A6M3J2X3</accession>